<organism evidence="1">
    <name type="scientific">Archaeoglobus fulgidus</name>
    <dbReference type="NCBI Taxonomy" id="2234"/>
    <lineage>
        <taxon>Archaea</taxon>
        <taxon>Methanobacteriati</taxon>
        <taxon>Methanobacteriota</taxon>
        <taxon>Archaeoglobi</taxon>
        <taxon>Archaeoglobales</taxon>
        <taxon>Archaeoglobaceae</taxon>
        <taxon>Archaeoglobus</taxon>
    </lineage>
</organism>
<evidence type="ECO:0000313" key="1">
    <source>
        <dbReference type="EMBL" id="HFW33239.1"/>
    </source>
</evidence>
<comment type="caution">
    <text evidence="1">The sequence shown here is derived from an EMBL/GenBank/DDBJ whole genome shotgun (WGS) entry which is preliminary data.</text>
</comment>
<dbReference type="AlphaFoldDB" id="A0A7C3MCH5"/>
<name>A0A7C3MCH5_ARCFL</name>
<gene>
    <name evidence="1" type="ORF">ENW66_09900</name>
</gene>
<proteinExistence type="predicted"/>
<dbReference type="EMBL" id="DTLB01000052">
    <property type="protein sequence ID" value="HFW33239.1"/>
    <property type="molecule type" value="Genomic_DNA"/>
</dbReference>
<sequence length="157" mass="17677">MGYRLVSYASKGRTYLQIVRDVKTEAGWTTRIVVHLGADNEQNREKAEILMEFLTNYASDPEAPVAIGTIDQDFFAGLRLGMILGPIALPFAPILAFRDLVQILSTHSAYLSGNVEAAINATQHHLSSEEKERLAEWIKRLPEDKRGIALLFKWSYE</sequence>
<accession>A0A7C3MCH5</accession>
<reference evidence="1" key="1">
    <citation type="journal article" date="2020" name="mSystems">
        <title>Genome- and Community-Level Interaction Insights into Carbon Utilization and Element Cycling Functions of Hydrothermarchaeota in Hydrothermal Sediment.</title>
        <authorList>
            <person name="Zhou Z."/>
            <person name="Liu Y."/>
            <person name="Xu W."/>
            <person name="Pan J."/>
            <person name="Luo Z.H."/>
            <person name="Li M."/>
        </authorList>
    </citation>
    <scope>NUCLEOTIDE SEQUENCE [LARGE SCALE GENOMIC DNA]</scope>
    <source>
        <strain evidence="1">SpSt-87</strain>
    </source>
</reference>
<protein>
    <submittedName>
        <fullName evidence="1">Uncharacterized protein</fullName>
    </submittedName>
</protein>